<evidence type="ECO:0000313" key="5">
    <source>
        <dbReference type="Proteomes" id="UP000436088"/>
    </source>
</evidence>
<evidence type="ECO:0000256" key="3">
    <source>
        <dbReference type="SAM" id="MobiDB-lite"/>
    </source>
</evidence>
<feature type="region of interest" description="Disordered" evidence="3">
    <location>
        <begin position="34"/>
        <end position="75"/>
    </location>
</feature>
<keyword evidence="5" id="KW-1185">Reference proteome</keyword>
<dbReference type="Proteomes" id="UP000436088">
    <property type="component" value="Unassembled WGS sequence"/>
</dbReference>
<evidence type="ECO:0000256" key="2">
    <source>
        <dbReference type="ARBA" id="ARBA00023163"/>
    </source>
</evidence>
<sequence length="206" mass="23147">MRPHSSLKQEFLKNGYHLLESCPHFQCFQRRLQQPPPRQTNVGSRIQQADGSGEHGADETSIGVQEDCETESRESARNGTTCWSRALISNASKDGSNNHHLVKQMLGPESNRPMAAANTAPTRQALVCKKIVKRSRGIRRRRRKCVATSSITKHLARKRTQVLKSLIPGGEFMNEICLIEETLDYISSLRVQVDVMRSLARASEPK</sequence>
<comment type="caution">
    <text evidence="4">The sequence shown here is derived from an EMBL/GenBank/DDBJ whole genome shotgun (WGS) entry which is preliminary data.</text>
</comment>
<accession>A0A6A2ZJL2</accession>
<evidence type="ECO:0000256" key="1">
    <source>
        <dbReference type="ARBA" id="ARBA00023015"/>
    </source>
</evidence>
<dbReference type="PANTHER" id="PTHR33124">
    <property type="entry name" value="TRANSCRIPTION FACTOR IBH1-LIKE 1"/>
    <property type="match status" value="1"/>
</dbReference>
<gene>
    <name evidence="4" type="ORF">F3Y22_tig00110890pilonHSYRG00898</name>
</gene>
<reference evidence="4" key="1">
    <citation type="submission" date="2019-09" db="EMBL/GenBank/DDBJ databases">
        <title>Draft genome information of white flower Hibiscus syriacus.</title>
        <authorList>
            <person name="Kim Y.-M."/>
        </authorList>
    </citation>
    <scope>NUCLEOTIDE SEQUENCE [LARGE SCALE GENOMIC DNA]</scope>
    <source>
        <strain evidence="4">YM2019G1</strain>
    </source>
</reference>
<dbReference type="InterPro" id="IPR044660">
    <property type="entry name" value="IBH1-like"/>
</dbReference>
<feature type="compositionally biased region" description="Polar residues" evidence="3">
    <location>
        <begin position="40"/>
        <end position="50"/>
    </location>
</feature>
<dbReference type="AlphaFoldDB" id="A0A6A2ZJL2"/>
<dbReference type="PANTHER" id="PTHR33124:SF5">
    <property type="entry name" value="TRANSCRIPTION FACTOR IBH1-LIKE 1"/>
    <property type="match status" value="1"/>
</dbReference>
<protein>
    <submittedName>
        <fullName evidence="4">Uncharacterized protein</fullName>
    </submittedName>
</protein>
<dbReference type="EMBL" id="VEPZ02001149">
    <property type="protein sequence ID" value="KAE8691332.1"/>
    <property type="molecule type" value="Genomic_DNA"/>
</dbReference>
<dbReference type="GO" id="GO:0006355">
    <property type="term" value="P:regulation of DNA-templated transcription"/>
    <property type="evidence" value="ECO:0007669"/>
    <property type="project" value="InterPro"/>
</dbReference>
<name>A0A6A2ZJL2_HIBSY</name>
<organism evidence="4 5">
    <name type="scientific">Hibiscus syriacus</name>
    <name type="common">Rose of Sharon</name>
    <dbReference type="NCBI Taxonomy" id="106335"/>
    <lineage>
        <taxon>Eukaryota</taxon>
        <taxon>Viridiplantae</taxon>
        <taxon>Streptophyta</taxon>
        <taxon>Embryophyta</taxon>
        <taxon>Tracheophyta</taxon>
        <taxon>Spermatophyta</taxon>
        <taxon>Magnoliopsida</taxon>
        <taxon>eudicotyledons</taxon>
        <taxon>Gunneridae</taxon>
        <taxon>Pentapetalae</taxon>
        <taxon>rosids</taxon>
        <taxon>malvids</taxon>
        <taxon>Malvales</taxon>
        <taxon>Malvaceae</taxon>
        <taxon>Malvoideae</taxon>
        <taxon>Hibiscus</taxon>
    </lineage>
</organism>
<evidence type="ECO:0000313" key="4">
    <source>
        <dbReference type="EMBL" id="KAE8691332.1"/>
    </source>
</evidence>
<keyword evidence="1" id="KW-0805">Transcription regulation</keyword>
<keyword evidence="2" id="KW-0804">Transcription</keyword>
<proteinExistence type="predicted"/>